<dbReference type="PANTHER" id="PTHR37238:SF1">
    <property type="entry name" value="OS05G0532500 PROTEIN"/>
    <property type="match status" value="1"/>
</dbReference>
<dbReference type="PANTHER" id="PTHR37238">
    <property type="entry name" value="OS05G0532500 PROTEIN"/>
    <property type="match status" value="1"/>
</dbReference>
<feature type="compositionally biased region" description="Basic residues" evidence="1">
    <location>
        <begin position="9"/>
        <end position="21"/>
    </location>
</feature>
<evidence type="ECO:0000313" key="3">
    <source>
        <dbReference type="Proteomes" id="UP000825729"/>
    </source>
</evidence>
<evidence type="ECO:0000256" key="1">
    <source>
        <dbReference type="SAM" id="MobiDB-lite"/>
    </source>
</evidence>
<feature type="region of interest" description="Disordered" evidence="1">
    <location>
        <begin position="1"/>
        <end position="39"/>
    </location>
</feature>
<organism evidence="2 3">
    <name type="scientific">Aristolochia fimbriata</name>
    <name type="common">White veined hardy Dutchman's pipe vine</name>
    <dbReference type="NCBI Taxonomy" id="158543"/>
    <lineage>
        <taxon>Eukaryota</taxon>
        <taxon>Viridiplantae</taxon>
        <taxon>Streptophyta</taxon>
        <taxon>Embryophyta</taxon>
        <taxon>Tracheophyta</taxon>
        <taxon>Spermatophyta</taxon>
        <taxon>Magnoliopsida</taxon>
        <taxon>Magnoliidae</taxon>
        <taxon>Piperales</taxon>
        <taxon>Aristolochiaceae</taxon>
        <taxon>Aristolochia</taxon>
    </lineage>
</organism>
<keyword evidence="3" id="KW-1185">Reference proteome</keyword>
<reference evidence="2 3" key="1">
    <citation type="submission" date="2021-07" db="EMBL/GenBank/DDBJ databases">
        <title>The Aristolochia fimbriata genome: insights into angiosperm evolution, floral development and chemical biosynthesis.</title>
        <authorList>
            <person name="Jiao Y."/>
        </authorList>
    </citation>
    <scope>NUCLEOTIDE SEQUENCE [LARGE SCALE GENOMIC DNA]</scope>
    <source>
        <strain evidence="2">IBCAS-2021</strain>
        <tissue evidence="2">Leaf</tissue>
    </source>
</reference>
<name>A0AAV7EJS7_ARIFI</name>
<dbReference type="Proteomes" id="UP000825729">
    <property type="component" value="Unassembled WGS sequence"/>
</dbReference>
<feature type="region of interest" description="Disordered" evidence="1">
    <location>
        <begin position="193"/>
        <end position="215"/>
    </location>
</feature>
<sequence>MANIGRGGKSAHKGKAKSARKPLKDVSNTRKLTQSVGRISTDKDPALDRLVVVHSDLSNLIHQIDELVGQALKHQSTCKLRVQELESFADVLSNMHSTLKMWDIRFKQACSKSFTESSDRFVPEGVPVSTVQEKDQDDGSEKLDLDTLLSPSPLVSWRAGCRVDSGRQLFLLTPLPQTNTVPSKGLETMRHKPKRLPDVGLPPRTISLPPSSTSVSRFSEAVEGSEGEPAQKNFPKSATFKNVRTFGSTYDSPSRTSFQNIEKSVYLVDSLQKFSPLRTCVLLEPTSKHFQSSAIKVAANIHGCETEESPDLESAAYPDFLHLVTGNVRRNTIEPSLDWFLSPPKTCVVMEPPNEKTGSNGVIEEPQFILAKESTEHVFALDKDAGSIHQSSKHGISNAGPVHPECTPMWKDMGSTVRRGKRPGENTLKRELWTKFEAASTSRLEFNLSALQEPETKGFLDRLEEVLCEERD</sequence>
<protein>
    <submittedName>
        <fullName evidence="2">Uncharacterized protein</fullName>
    </submittedName>
</protein>
<proteinExistence type="predicted"/>
<evidence type="ECO:0000313" key="2">
    <source>
        <dbReference type="EMBL" id="KAG9449093.1"/>
    </source>
</evidence>
<accession>A0AAV7EJS7</accession>
<comment type="caution">
    <text evidence="2">The sequence shown here is derived from an EMBL/GenBank/DDBJ whole genome shotgun (WGS) entry which is preliminary data.</text>
</comment>
<feature type="compositionally biased region" description="Polar residues" evidence="1">
    <location>
        <begin position="29"/>
        <end position="38"/>
    </location>
</feature>
<dbReference type="AlphaFoldDB" id="A0AAV7EJS7"/>
<gene>
    <name evidence="2" type="ORF">H6P81_009058</name>
</gene>
<dbReference type="EMBL" id="JAINDJ010000004">
    <property type="protein sequence ID" value="KAG9449093.1"/>
    <property type="molecule type" value="Genomic_DNA"/>
</dbReference>